<accession>A0ABY6CXV0</accession>
<dbReference type="EMBL" id="CP106735">
    <property type="protein sequence ID" value="UXX78698.1"/>
    <property type="molecule type" value="Genomic_DNA"/>
</dbReference>
<name>A0ABY6CXV0_9BACT</name>
<gene>
    <name evidence="1" type="ORF">N7E81_15160</name>
</gene>
<evidence type="ECO:0000313" key="2">
    <source>
        <dbReference type="Proteomes" id="UP001062165"/>
    </source>
</evidence>
<organism evidence="1 2">
    <name type="scientific">Reichenbachiella carrageenanivorans</name>
    <dbReference type="NCBI Taxonomy" id="2979869"/>
    <lineage>
        <taxon>Bacteria</taxon>
        <taxon>Pseudomonadati</taxon>
        <taxon>Bacteroidota</taxon>
        <taxon>Cytophagia</taxon>
        <taxon>Cytophagales</taxon>
        <taxon>Reichenbachiellaceae</taxon>
        <taxon>Reichenbachiella</taxon>
    </lineage>
</organism>
<proteinExistence type="predicted"/>
<evidence type="ECO:0000313" key="1">
    <source>
        <dbReference type="EMBL" id="UXX78698.1"/>
    </source>
</evidence>
<reference evidence="1" key="1">
    <citation type="submission" date="2022-10" db="EMBL/GenBank/DDBJ databases">
        <title>Comparative genomics and taxonomic characterization of three novel marine species of genus Reichenbachiella exhibiting antioxidant and polysaccharide degradation activities.</title>
        <authorList>
            <person name="Muhammad N."/>
            <person name="Lee Y.-J."/>
            <person name="Ko J."/>
            <person name="Kim S.-G."/>
        </authorList>
    </citation>
    <scope>NUCLEOTIDE SEQUENCE</scope>
    <source>
        <strain evidence="1">Wsw4-B4</strain>
    </source>
</reference>
<sequence>MKIKVLTLKNWCNKSITPLAWQRIIIKILPEMRDRGFELNTLEEPGPDLTFGEEEFQLFTNSLDTVYKITFPKEVLEKIS</sequence>
<keyword evidence="2" id="KW-1185">Reference proteome</keyword>
<protein>
    <submittedName>
        <fullName evidence="1">Uncharacterized protein</fullName>
    </submittedName>
</protein>
<dbReference type="RefSeq" id="WP_263050443.1">
    <property type="nucleotide sequence ID" value="NZ_CP106735.1"/>
</dbReference>
<dbReference type="Proteomes" id="UP001062165">
    <property type="component" value="Chromosome"/>
</dbReference>